<comment type="similarity">
    <text evidence="1">Belongs to the 'GDXG' lipolytic enzyme family.</text>
</comment>
<gene>
    <name evidence="5" type="ORF">C8N25_10289</name>
</gene>
<dbReference type="RefSeq" id="WP_086541576.1">
    <property type="nucleotide sequence ID" value="NZ_MSSW01000030.1"/>
</dbReference>
<feature type="domain" description="Dienelactone hydrolase" evidence="3">
    <location>
        <begin position="194"/>
        <end position="260"/>
    </location>
</feature>
<dbReference type="InterPro" id="IPR002925">
    <property type="entry name" value="Dienelactn_hydro"/>
</dbReference>
<evidence type="ECO:0000256" key="2">
    <source>
        <dbReference type="ARBA" id="ARBA00022801"/>
    </source>
</evidence>
<dbReference type="InterPro" id="IPR050300">
    <property type="entry name" value="GDXG_lipolytic_enzyme"/>
</dbReference>
<organism evidence="5 6">
    <name type="scientific">Algoriphagus antarcticus</name>
    <dbReference type="NCBI Taxonomy" id="238540"/>
    <lineage>
        <taxon>Bacteria</taxon>
        <taxon>Pseudomonadati</taxon>
        <taxon>Bacteroidota</taxon>
        <taxon>Cytophagia</taxon>
        <taxon>Cytophagales</taxon>
        <taxon>Cyclobacteriaceae</taxon>
        <taxon>Algoriphagus</taxon>
    </lineage>
</organism>
<feature type="domain" description="BD-FAE-like" evidence="4">
    <location>
        <begin position="51"/>
        <end position="151"/>
    </location>
</feature>
<dbReference type="InterPro" id="IPR029058">
    <property type="entry name" value="AB_hydrolase_fold"/>
</dbReference>
<dbReference type="AlphaFoldDB" id="A0A3E0E5Y8"/>
<dbReference type="EMBL" id="QUNF01000002">
    <property type="protein sequence ID" value="REG92689.1"/>
    <property type="molecule type" value="Genomic_DNA"/>
</dbReference>
<name>A0A3E0E5Y8_9BACT</name>
<evidence type="ECO:0000313" key="6">
    <source>
        <dbReference type="Proteomes" id="UP000256405"/>
    </source>
</evidence>
<sequence>MRRIVTHFSICFILLLFSRTVSSAQELLLYKTVDTTQLFIEVRCPEQMSPSKEYPALVFFFGGGWVSGSRAQFEHQADYFAKRGMVCFLVDYRTRNEHKTSPFESLKDAKSAVRYLRAYADELHIDPDKIIASGGSAGAHLAAATALIEGYNEGTDDLDISPVPNALILFNPVIDNGPGGYGFERIGDQYKDFSPLHNIEAGAPPTLFLLGTKDNLVPVVTAQYYQMVMEKVGSRCDLVLYEDQPHGFFNYTNFDYYKKTVQASDDFLQSLGYLQKEPEVKIE</sequence>
<dbReference type="Gene3D" id="3.40.50.1820">
    <property type="entry name" value="alpha/beta hydrolase"/>
    <property type="match status" value="1"/>
</dbReference>
<evidence type="ECO:0000259" key="3">
    <source>
        <dbReference type="Pfam" id="PF01738"/>
    </source>
</evidence>
<comment type="caution">
    <text evidence="5">The sequence shown here is derived from an EMBL/GenBank/DDBJ whole genome shotgun (WGS) entry which is preliminary data.</text>
</comment>
<dbReference type="PANTHER" id="PTHR48081:SF30">
    <property type="entry name" value="ACETYL-HYDROLASE LIPR-RELATED"/>
    <property type="match status" value="1"/>
</dbReference>
<evidence type="ECO:0000313" key="5">
    <source>
        <dbReference type="EMBL" id="REG92689.1"/>
    </source>
</evidence>
<protein>
    <submittedName>
        <fullName evidence="5">Acetyl esterase/lipase</fullName>
    </submittedName>
</protein>
<dbReference type="GO" id="GO:0004806">
    <property type="term" value="F:triacylglycerol lipase activity"/>
    <property type="evidence" value="ECO:0007669"/>
    <property type="project" value="TreeGrafter"/>
</dbReference>
<evidence type="ECO:0000256" key="1">
    <source>
        <dbReference type="ARBA" id="ARBA00010515"/>
    </source>
</evidence>
<proteinExistence type="inferred from homology"/>
<accession>A0A3E0E5Y8</accession>
<keyword evidence="2" id="KW-0378">Hydrolase</keyword>
<dbReference type="InterPro" id="IPR049492">
    <property type="entry name" value="BD-FAE-like_dom"/>
</dbReference>
<reference evidence="5 6" key="1">
    <citation type="submission" date="2018-08" db="EMBL/GenBank/DDBJ databases">
        <title>Genomic Encyclopedia of Archaeal and Bacterial Type Strains, Phase II (KMG-II): from individual species to whole genera.</title>
        <authorList>
            <person name="Goeker M."/>
        </authorList>
    </citation>
    <scope>NUCLEOTIDE SEQUENCE [LARGE SCALE GENOMIC DNA]</scope>
    <source>
        <strain evidence="5 6">DSM 15986</strain>
    </source>
</reference>
<dbReference type="Proteomes" id="UP000256405">
    <property type="component" value="Unassembled WGS sequence"/>
</dbReference>
<dbReference type="SUPFAM" id="SSF53474">
    <property type="entry name" value="alpha/beta-Hydrolases"/>
    <property type="match status" value="1"/>
</dbReference>
<dbReference type="OrthoDB" id="9777975at2"/>
<dbReference type="PANTHER" id="PTHR48081">
    <property type="entry name" value="AB HYDROLASE SUPERFAMILY PROTEIN C4A8.06C"/>
    <property type="match status" value="1"/>
</dbReference>
<dbReference type="Pfam" id="PF20434">
    <property type="entry name" value="BD-FAE"/>
    <property type="match status" value="1"/>
</dbReference>
<dbReference type="Pfam" id="PF01738">
    <property type="entry name" value="DLH"/>
    <property type="match status" value="1"/>
</dbReference>
<evidence type="ECO:0000259" key="4">
    <source>
        <dbReference type="Pfam" id="PF20434"/>
    </source>
</evidence>
<keyword evidence="6" id="KW-1185">Reference proteome</keyword>